<accession>A0A087SQV2</accession>
<feature type="transmembrane region" description="Helical" evidence="1">
    <location>
        <begin position="32"/>
        <end position="51"/>
    </location>
</feature>
<protein>
    <submittedName>
        <fullName evidence="3">Uncharacterized protein</fullName>
    </submittedName>
</protein>
<dbReference type="Proteomes" id="UP000279271">
    <property type="component" value="Unassembled WGS sequence"/>
</dbReference>
<dbReference type="EMBL" id="GDKF01002039">
    <property type="protein sequence ID" value="JAT76583.1"/>
    <property type="molecule type" value="Transcribed_RNA"/>
</dbReference>
<dbReference type="GeneID" id="23616608"/>
<evidence type="ECO:0000313" key="4">
    <source>
        <dbReference type="EMBL" id="RMZ54226.1"/>
    </source>
</evidence>
<dbReference type="EMBL" id="QOKY01000182">
    <property type="protein sequence ID" value="RMZ54226.1"/>
    <property type="molecule type" value="Genomic_DNA"/>
</dbReference>
<sequence length="323" mass="35552">MARKPWSATLVFDDPELERAFEGQHASRHRSLDATGALAVAILVLAIYLVATLNLTNLEWFASAEEHKLLLAYAFAEAIPGVLVATLPAHVYTAHRKRLHQAMQLVTAALYPAFGYHRAQNIAGDHTRRGVRAVVVLSRLFIMSRACVACFQLLGRPMLLRHRLPLLPFWLASALSSNADYCRAGDLTPASRRALLDVYAVGARVAGLGLGRWPAEGQADAVYACSVVINWVFLSFGVLVPSIYLYVIETRQRSSFLARRGLQTAQSGLSHSLDRNMLLLPALLGLAWLACMALAALPRNPFSSLGQRWNAVLLQQPAVQLHW</sequence>
<keyword evidence="5" id="KW-1185">Reference proteome</keyword>
<feature type="transmembrane region" description="Helical" evidence="1">
    <location>
        <begin position="278"/>
        <end position="297"/>
    </location>
</feature>
<organism evidence="3 5">
    <name type="scientific">Auxenochlorella protothecoides</name>
    <name type="common">Green microalga</name>
    <name type="synonym">Chlorella protothecoides</name>
    <dbReference type="NCBI Taxonomy" id="3075"/>
    <lineage>
        <taxon>Eukaryota</taxon>
        <taxon>Viridiplantae</taxon>
        <taxon>Chlorophyta</taxon>
        <taxon>core chlorophytes</taxon>
        <taxon>Trebouxiophyceae</taxon>
        <taxon>Chlorellales</taxon>
        <taxon>Chlorellaceae</taxon>
        <taxon>Auxenochlorella</taxon>
    </lineage>
</organism>
<reference evidence="2" key="2">
    <citation type="submission" date="2015-08" db="EMBL/GenBank/DDBJ databases">
        <authorList>
            <person name="Babu N.S."/>
            <person name="Beckwith C.J."/>
            <person name="Beseler K.G."/>
            <person name="Brison A."/>
            <person name="Carone J.V."/>
            <person name="Caskin T.P."/>
            <person name="Diamond M."/>
            <person name="Durham M.E."/>
            <person name="Foxe J.M."/>
            <person name="Go M."/>
            <person name="Henderson B.A."/>
            <person name="Jones I.B."/>
            <person name="McGettigan J.A."/>
            <person name="Micheletti S.J."/>
            <person name="Nasrallah M.E."/>
            <person name="Ortiz D."/>
            <person name="Piller C.R."/>
            <person name="Privatt S.R."/>
            <person name="Schneider S.L."/>
            <person name="Sharp S."/>
            <person name="Smith T.C."/>
            <person name="Stanton J.D."/>
            <person name="Ullery H.E."/>
            <person name="Wilson R.J."/>
            <person name="Serrano M.G."/>
            <person name="Buck G."/>
            <person name="Lee V."/>
            <person name="Wang Y."/>
            <person name="Carvalho R."/>
            <person name="Voegtly L."/>
            <person name="Shi R."/>
            <person name="Duckworth R."/>
            <person name="Johnson A."/>
            <person name="Loviza R."/>
            <person name="Walstead R."/>
            <person name="Shah Z."/>
            <person name="Kiflezghi M."/>
            <person name="Wade K."/>
            <person name="Ball S.L."/>
            <person name="Bradley K.W."/>
            <person name="Asai D.J."/>
            <person name="Bowman C.A."/>
            <person name="Russell D.A."/>
            <person name="Pope W.H."/>
            <person name="Jacobs-Sera D."/>
            <person name="Hendrix R.W."/>
            <person name="Hatfull G.F."/>
        </authorList>
    </citation>
    <scope>NUCLEOTIDE SEQUENCE</scope>
</reference>
<reference evidence="4" key="5">
    <citation type="submission" date="2018-11" db="EMBL/GenBank/DDBJ databases">
        <title>Characterization of plant carbon substrate utilization by Auxenochlorella protothecoides.</title>
        <authorList>
            <person name="Vogler B.W."/>
            <person name="Starkenburg S.R."/>
            <person name="Sudasinghe N."/>
            <person name="Schambach J.Y."/>
            <person name="Rollin J.A."/>
            <person name="Pattathil S."/>
            <person name="Barry A.N."/>
        </authorList>
    </citation>
    <scope>NUCLEOTIDE SEQUENCE [LARGE SCALE GENOMIC DNA]</scope>
    <source>
        <strain evidence="4">UTEX 25</strain>
    </source>
</reference>
<reference evidence="6" key="3">
    <citation type="journal article" date="2018" name="Algal Res.">
        <title>Characterization of plant carbon substrate utilization by Auxenochlorella protothecoides.</title>
        <authorList>
            <person name="Vogler B.W."/>
            <person name="Starkenburg S.R."/>
            <person name="Sudasinghe N."/>
            <person name="Schambach J.Y."/>
            <person name="Rollin J.A."/>
            <person name="Pattathil S."/>
            <person name="Barry A.N."/>
        </authorList>
    </citation>
    <scope>NUCLEOTIDE SEQUENCE [LARGE SCALE GENOMIC DNA]</scope>
    <source>
        <strain evidence="6">UTEX 25</strain>
    </source>
</reference>
<evidence type="ECO:0000313" key="6">
    <source>
        <dbReference type="Proteomes" id="UP000279271"/>
    </source>
</evidence>
<dbReference type="EMBL" id="KL662162">
    <property type="protein sequence ID" value="KFM28106.1"/>
    <property type="molecule type" value="Genomic_DNA"/>
</dbReference>
<dbReference type="RefSeq" id="XP_011401118.1">
    <property type="nucleotide sequence ID" value="XM_011402816.1"/>
</dbReference>
<dbReference type="Proteomes" id="UP000028924">
    <property type="component" value="Unassembled WGS sequence"/>
</dbReference>
<keyword evidence="1" id="KW-1133">Transmembrane helix</keyword>
<keyword evidence="1" id="KW-0812">Transmembrane</keyword>
<name>A0A087SQV2_AUXPR</name>
<proteinExistence type="predicted"/>
<gene>
    <name evidence="4" type="ORF">APUTEX25_000577</name>
    <name evidence="3" type="ORF">F751_5217</name>
    <name evidence="2" type="ORF">g.14737</name>
</gene>
<evidence type="ECO:0000256" key="1">
    <source>
        <dbReference type="SAM" id="Phobius"/>
    </source>
</evidence>
<evidence type="ECO:0000313" key="5">
    <source>
        <dbReference type="Proteomes" id="UP000028924"/>
    </source>
</evidence>
<dbReference type="AlphaFoldDB" id="A0A087SQV2"/>
<keyword evidence="1" id="KW-0472">Membrane</keyword>
<evidence type="ECO:0000313" key="3">
    <source>
        <dbReference type="EMBL" id="KFM28106.1"/>
    </source>
</evidence>
<reference evidence="3 5" key="1">
    <citation type="journal article" date="2014" name="BMC Genomics">
        <title>Oil accumulation mechanisms of the oleaginous microalga Chlorella protothecoides revealed through its genome, transcriptomes, and proteomes.</title>
        <authorList>
            <person name="Gao C."/>
            <person name="Wang Y."/>
            <person name="Shen Y."/>
            <person name="Yan D."/>
            <person name="He X."/>
            <person name="Dai J."/>
            <person name="Wu Q."/>
        </authorList>
    </citation>
    <scope>NUCLEOTIDE SEQUENCE [LARGE SCALE GENOMIC DNA]</scope>
    <source>
        <strain evidence="3 5">0710</strain>
    </source>
</reference>
<evidence type="ECO:0000313" key="2">
    <source>
        <dbReference type="EMBL" id="JAT76583.1"/>
    </source>
</evidence>
<dbReference type="KEGG" id="apro:F751_5217"/>
<reference evidence="4" key="4">
    <citation type="submission" date="2018-10" db="EMBL/GenBank/DDBJ databases">
        <authorList>
            <person name="Hovde B."/>
            <person name="Zhang X."/>
        </authorList>
    </citation>
    <scope>NUCLEOTIDE SEQUENCE [LARGE SCALE GENOMIC DNA]</scope>
    <source>
        <strain evidence="4">UTEX 25</strain>
    </source>
</reference>
<feature type="transmembrane region" description="Helical" evidence="1">
    <location>
        <begin position="71"/>
        <end position="93"/>
    </location>
</feature>
<feature type="transmembrane region" description="Helical" evidence="1">
    <location>
        <begin position="221"/>
        <end position="247"/>
    </location>
</feature>